<dbReference type="EMBL" id="GG662718">
    <property type="protein sequence ID" value="EAR93962.3"/>
    <property type="molecule type" value="Genomic_DNA"/>
</dbReference>
<evidence type="ECO:0000256" key="5">
    <source>
        <dbReference type="SAM" id="MobiDB-lite"/>
    </source>
</evidence>
<evidence type="ECO:0000256" key="6">
    <source>
        <dbReference type="SAM" id="Phobius"/>
    </source>
</evidence>
<feature type="transmembrane region" description="Helical" evidence="6">
    <location>
        <begin position="78"/>
        <end position="99"/>
    </location>
</feature>
<protein>
    <submittedName>
        <fullName evidence="7">Tetraspanin family protein</fullName>
    </submittedName>
</protein>
<dbReference type="Pfam" id="PF00335">
    <property type="entry name" value="Tetraspanin"/>
    <property type="match status" value="1"/>
</dbReference>
<evidence type="ECO:0000313" key="7">
    <source>
        <dbReference type="EMBL" id="EAR93962.3"/>
    </source>
</evidence>
<feature type="compositionally biased region" description="Low complexity" evidence="5">
    <location>
        <begin position="205"/>
        <end position="215"/>
    </location>
</feature>
<dbReference type="GeneID" id="7846708"/>
<dbReference type="AlphaFoldDB" id="Q23C06"/>
<feature type="region of interest" description="Disordered" evidence="5">
    <location>
        <begin position="201"/>
        <end position="221"/>
    </location>
</feature>
<dbReference type="HOGENOM" id="CLU_1443744_0_0_1"/>
<keyword evidence="3 6" id="KW-1133">Transmembrane helix</keyword>
<evidence type="ECO:0000256" key="1">
    <source>
        <dbReference type="ARBA" id="ARBA00004141"/>
    </source>
</evidence>
<keyword evidence="2 6" id="KW-0812">Transmembrane</keyword>
<accession>Q23C06</accession>
<evidence type="ECO:0000313" key="8">
    <source>
        <dbReference type="Proteomes" id="UP000009168"/>
    </source>
</evidence>
<evidence type="ECO:0000256" key="4">
    <source>
        <dbReference type="ARBA" id="ARBA00023136"/>
    </source>
</evidence>
<dbReference type="InterPro" id="IPR018499">
    <property type="entry name" value="Tetraspanin/Peripherin"/>
</dbReference>
<dbReference type="eggNOG" id="ENOG502SX41">
    <property type="taxonomic scope" value="Eukaryota"/>
</dbReference>
<sequence length="221" mass="25759">MRSQEKKSGNSCLYCLYNVFNFLFLLQSLLVIAMGAWLWYEVKKIGPFNLGFIILGLIEFLLSLFGQHVKKSRAKMNCYLLFLFLLFTAQAVVASIAIASKDKILDWASERADSPQEAQHIKDLIQNNVKTSIYITFAALVIQMLCIWTVWAYKKSFITRNTTHEFLIEQEDGRKISLQEHQQRQKEEITAKYDRLRKEEQQRFDSAYSSYDSSSKPTKKK</sequence>
<keyword evidence="4 6" id="KW-0472">Membrane</keyword>
<evidence type="ECO:0000256" key="2">
    <source>
        <dbReference type="ARBA" id="ARBA00022692"/>
    </source>
</evidence>
<keyword evidence="8" id="KW-1185">Reference proteome</keyword>
<proteinExistence type="predicted"/>
<dbReference type="InParanoid" id="Q23C06"/>
<evidence type="ECO:0000256" key="3">
    <source>
        <dbReference type="ARBA" id="ARBA00022989"/>
    </source>
</evidence>
<organism evidence="7 8">
    <name type="scientific">Tetrahymena thermophila (strain SB210)</name>
    <dbReference type="NCBI Taxonomy" id="312017"/>
    <lineage>
        <taxon>Eukaryota</taxon>
        <taxon>Sar</taxon>
        <taxon>Alveolata</taxon>
        <taxon>Ciliophora</taxon>
        <taxon>Intramacronucleata</taxon>
        <taxon>Oligohymenophorea</taxon>
        <taxon>Hymenostomatida</taxon>
        <taxon>Tetrahymenina</taxon>
        <taxon>Tetrahymenidae</taxon>
        <taxon>Tetrahymena</taxon>
    </lineage>
</organism>
<name>Q23C06_TETTS</name>
<gene>
    <name evidence="7" type="ORF">TTHERM_00225760</name>
</gene>
<dbReference type="KEGG" id="tet:TTHERM_00225760"/>
<feature type="transmembrane region" description="Helical" evidence="6">
    <location>
        <begin position="12"/>
        <end position="40"/>
    </location>
</feature>
<dbReference type="Proteomes" id="UP000009168">
    <property type="component" value="Unassembled WGS sequence"/>
</dbReference>
<dbReference type="GO" id="GO:0016020">
    <property type="term" value="C:membrane"/>
    <property type="evidence" value="ECO:0007669"/>
    <property type="project" value="UniProtKB-SubCell"/>
</dbReference>
<comment type="subcellular location">
    <subcellularLocation>
        <location evidence="1">Membrane</location>
        <topology evidence="1">Multi-pass membrane protein</topology>
    </subcellularLocation>
</comment>
<reference evidence="8" key="1">
    <citation type="journal article" date="2006" name="PLoS Biol.">
        <title>Macronuclear genome sequence of the ciliate Tetrahymena thermophila, a model eukaryote.</title>
        <authorList>
            <person name="Eisen J.A."/>
            <person name="Coyne R.S."/>
            <person name="Wu M."/>
            <person name="Wu D."/>
            <person name="Thiagarajan M."/>
            <person name="Wortman J.R."/>
            <person name="Badger J.H."/>
            <person name="Ren Q."/>
            <person name="Amedeo P."/>
            <person name="Jones K.M."/>
            <person name="Tallon L.J."/>
            <person name="Delcher A.L."/>
            <person name="Salzberg S.L."/>
            <person name="Silva J.C."/>
            <person name="Haas B.J."/>
            <person name="Majoros W.H."/>
            <person name="Farzad M."/>
            <person name="Carlton J.M."/>
            <person name="Smith R.K. Jr."/>
            <person name="Garg J."/>
            <person name="Pearlman R.E."/>
            <person name="Karrer K.M."/>
            <person name="Sun L."/>
            <person name="Manning G."/>
            <person name="Elde N.C."/>
            <person name="Turkewitz A.P."/>
            <person name="Asai D.J."/>
            <person name="Wilkes D.E."/>
            <person name="Wang Y."/>
            <person name="Cai H."/>
            <person name="Collins K."/>
            <person name="Stewart B.A."/>
            <person name="Lee S.R."/>
            <person name="Wilamowska K."/>
            <person name="Weinberg Z."/>
            <person name="Ruzzo W.L."/>
            <person name="Wloga D."/>
            <person name="Gaertig J."/>
            <person name="Frankel J."/>
            <person name="Tsao C.-C."/>
            <person name="Gorovsky M.A."/>
            <person name="Keeling P.J."/>
            <person name="Waller R.F."/>
            <person name="Patron N.J."/>
            <person name="Cherry J.M."/>
            <person name="Stover N.A."/>
            <person name="Krieger C.J."/>
            <person name="del Toro C."/>
            <person name="Ryder H.F."/>
            <person name="Williamson S.C."/>
            <person name="Barbeau R.A."/>
            <person name="Hamilton E.P."/>
            <person name="Orias E."/>
        </authorList>
    </citation>
    <scope>NUCLEOTIDE SEQUENCE [LARGE SCALE GENOMIC DNA]</scope>
    <source>
        <strain evidence="8">SB210</strain>
    </source>
</reference>
<feature type="transmembrane region" description="Helical" evidence="6">
    <location>
        <begin position="133"/>
        <end position="153"/>
    </location>
</feature>
<dbReference type="RefSeq" id="XP_001014207.3">
    <property type="nucleotide sequence ID" value="XM_001014207.3"/>
</dbReference>
<feature type="transmembrane region" description="Helical" evidence="6">
    <location>
        <begin position="46"/>
        <end position="66"/>
    </location>
</feature>